<dbReference type="InterPro" id="IPR001020">
    <property type="entry name" value="PTS_HPr_His_P_site"/>
</dbReference>
<dbReference type="GO" id="GO:0009401">
    <property type="term" value="P:phosphoenolpyruvate-dependent sugar phosphotransferase system"/>
    <property type="evidence" value="ECO:0007669"/>
    <property type="project" value="UniProtKB-KW"/>
</dbReference>
<keyword evidence="7" id="KW-1185">Reference proteome</keyword>
<keyword evidence="4" id="KW-0598">Phosphotransferase system</keyword>
<dbReference type="PANTHER" id="PTHR33705:SF2">
    <property type="entry name" value="PHOSPHOCARRIER PROTEIN NPR"/>
    <property type="match status" value="1"/>
</dbReference>
<evidence type="ECO:0000256" key="3">
    <source>
        <dbReference type="ARBA" id="ARBA00022490"/>
    </source>
</evidence>
<evidence type="ECO:0000313" key="7">
    <source>
        <dbReference type="Proteomes" id="UP000480684"/>
    </source>
</evidence>
<dbReference type="RefSeq" id="WP_163679792.1">
    <property type="nucleotide sequence ID" value="NZ_JAAIYP010000038.1"/>
</dbReference>
<gene>
    <name evidence="6" type="ORF">G4223_12010</name>
</gene>
<name>A0A7C9UZM8_9PROT</name>
<dbReference type="Proteomes" id="UP000480684">
    <property type="component" value="Unassembled WGS sequence"/>
</dbReference>
<dbReference type="InterPro" id="IPR000032">
    <property type="entry name" value="HPr-like"/>
</dbReference>
<dbReference type="Pfam" id="PF00381">
    <property type="entry name" value="PTS-HPr"/>
    <property type="match status" value="1"/>
</dbReference>
<evidence type="ECO:0000256" key="1">
    <source>
        <dbReference type="ARBA" id="ARBA00004496"/>
    </source>
</evidence>
<dbReference type="PANTHER" id="PTHR33705">
    <property type="entry name" value="PHOSPHOCARRIER PROTEIN HPR"/>
    <property type="match status" value="1"/>
</dbReference>
<evidence type="ECO:0000259" key="5">
    <source>
        <dbReference type="PROSITE" id="PS51350"/>
    </source>
</evidence>
<dbReference type="CDD" id="cd00367">
    <property type="entry name" value="PTS-HPr_like"/>
    <property type="match status" value="1"/>
</dbReference>
<reference evidence="6 7" key="1">
    <citation type="submission" date="2020-02" db="EMBL/GenBank/DDBJ databases">
        <authorList>
            <person name="Dziuba M."/>
            <person name="Kuznetsov B."/>
            <person name="Mardanov A."/>
            <person name="Ravin N."/>
            <person name="Grouzdev D."/>
        </authorList>
    </citation>
    <scope>NUCLEOTIDE SEQUENCE [LARGE SCALE GENOMIC DNA]</scope>
    <source>
        <strain evidence="6 7">SpK</strain>
    </source>
</reference>
<dbReference type="InterPro" id="IPR050399">
    <property type="entry name" value="HPr"/>
</dbReference>
<protein>
    <submittedName>
        <fullName evidence="6">HPr family phosphocarrier protein</fullName>
    </submittedName>
</protein>
<sequence length="99" mass="10333">MTDLSACSGEELKRTASICNRRGLHARAAAKFVKLAATFDAQVHVAHRGTEVSGLSIMGLMMLAAAPGCSVELRAEGTQAAAALEALCGLIAKKFDEED</sequence>
<dbReference type="SUPFAM" id="SSF55594">
    <property type="entry name" value="HPr-like"/>
    <property type="match status" value="1"/>
</dbReference>
<dbReference type="NCBIfam" id="TIGR01003">
    <property type="entry name" value="PTS_HPr_family"/>
    <property type="match status" value="1"/>
</dbReference>
<dbReference type="AlphaFoldDB" id="A0A7C9UZM8"/>
<dbReference type="PROSITE" id="PS51350">
    <property type="entry name" value="PTS_HPR_DOM"/>
    <property type="match status" value="1"/>
</dbReference>
<keyword evidence="3" id="KW-0963">Cytoplasm</keyword>
<dbReference type="GO" id="GO:0005737">
    <property type="term" value="C:cytoplasm"/>
    <property type="evidence" value="ECO:0007669"/>
    <property type="project" value="UniProtKB-SubCell"/>
</dbReference>
<dbReference type="Gene3D" id="3.30.1340.10">
    <property type="entry name" value="HPr-like"/>
    <property type="match status" value="1"/>
</dbReference>
<dbReference type="PRINTS" id="PR00107">
    <property type="entry name" value="PHOSPHOCPHPR"/>
</dbReference>
<comment type="subcellular location">
    <subcellularLocation>
        <location evidence="1">Cytoplasm</location>
    </subcellularLocation>
</comment>
<dbReference type="InterPro" id="IPR035895">
    <property type="entry name" value="HPr-like_sf"/>
</dbReference>
<evidence type="ECO:0000256" key="2">
    <source>
        <dbReference type="ARBA" id="ARBA00010736"/>
    </source>
</evidence>
<feature type="domain" description="HPr" evidence="5">
    <location>
        <begin position="11"/>
        <end position="98"/>
    </location>
</feature>
<comment type="similarity">
    <text evidence="2">Belongs to the HPr family.</text>
</comment>
<dbReference type="EMBL" id="JAAIYP010000038">
    <property type="protein sequence ID" value="NFV80835.1"/>
    <property type="molecule type" value="Genomic_DNA"/>
</dbReference>
<comment type="caution">
    <text evidence="6">The sequence shown here is derived from an EMBL/GenBank/DDBJ whole genome shotgun (WGS) entry which is preliminary data.</text>
</comment>
<accession>A0A7C9UZM8</accession>
<dbReference type="PROSITE" id="PS00369">
    <property type="entry name" value="PTS_HPR_HIS"/>
    <property type="match status" value="1"/>
</dbReference>
<organism evidence="6 7">
    <name type="scientific">Magnetospirillum aberrantis SpK</name>
    <dbReference type="NCBI Taxonomy" id="908842"/>
    <lineage>
        <taxon>Bacteria</taxon>
        <taxon>Pseudomonadati</taxon>
        <taxon>Pseudomonadota</taxon>
        <taxon>Alphaproteobacteria</taxon>
        <taxon>Rhodospirillales</taxon>
        <taxon>Rhodospirillaceae</taxon>
        <taxon>Magnetospirillum</taxon>
    </lineage>
</organism>
<proteinExistence type="inferred from homology"/>
<evidence type="ECO:0000256" key="4">
    <source>
        <dbReference type="ARBA" id="ARBA00022683"/>
    </source>
</evidence>
<evidence type="ECO:0000313" key="6">
    <source>
        <dbReference type="EMBL" id="NFV80835.1"/>
    </source>
</evidence>